<gene>
    <name evidence="3" type="ORF">GOC83_18810</name>
</gene>
<feature type="transmembrane region" description="Helical" evidence="2">
    <location>
        <begin position="355"/>
        <end position="375"/>
    </location>
</feature>
<name>A0A847UAP9_9EURY</name>
<reference evidence="3" key="1">
    <citation type="submission" date="2019-12" db="EMBL/GenBank/DDBJ databases">
        <title>The whole-genome sequencing of Haloarcula japonica strain pws8.</title>
        <authorList>
            <person name="Verma D.K."/>
            <person name="Gopal K."/>
            <person name="Prasad E.S."/>
        </authorList>
    </citation>
    <scope>NUCLEOTIDE SEQUENCE</scope>
    <source>
        <strain evidence="3">Pws8</strain>
    </source>
</reference>
<organism evidence="3 4">
    <name type="scientific">Haloarcula rubripromontorii</name>
    <dbReference type="NCBI Taxonomy" id="1705562"/>
    <lineage>
        <taxon>Archaea</taxon>
        <taxon>Methanobacteriati</taxon>
        <taxon>Methanobacteriota</taxon>
        <taxon>Stenosarchaea group</taxon>
        <taxon>Halobacteria</taxon>
        <taxon>Halobacteriales</taxon>
        <taxon>Haloarculaceae</taxon>
        <taxon>Haloarcula</taxon>
    </lineage>
</organism>
<accession>A0A847UAP9</accession>
<dbReference type="RefSeq" id="WP_170084455.1">
    <property type="nucleotide sequence ID" value="NZ_WOWB01000005.1"/>
</dbReference>
<keyword evidence="2" id="KW-0472">Membrane</keyword>
<feature type="transmembrane region" description="Helical" evidence="2">
    <location>
        <begin position="324"/>
        <end position="343"/>
    </location>
</feature>
<sequence length="412" mass="46513">MEEIEYVAGSPFFVNGSGNPYDMDSPLNRLQRLIERGYFSEESPEFIYYLDRMAEEMVTSYSSKYGPDPMRTLPVKLFFDLDNGSDMEDEKYEFYVFYLLCRVHEELGDYQGMRKLVKRLEAEFDHHPYFGKIKSRALSHSKLADERQESIEAAFLCSSRFSEYPDLKRNLAETIVTCTEDDTVYSGSMPAIPKDEVKIIEMAEQSIQDAKSGDNYPAEYTLLHAKVKAIKEDYQSAEELVSSAVEELSRDREQYLELRADFGFLRDKIISEGHKREIEDRTSELSDSLSTLDEKLSVSSDEIDNLDQEVEGIYQDFQNTMIEFLGFFSAIIAAVVITGQIALNIGDPQAAGRLFLISYGGLLFAFGGFATVLRSNNSDRIIRGGIAVIGLAVAVFALHPQRVSDAVVGVIP</sequence>
<proteinExistence type="predicted"/>
<feature type="transmembrane region" description="Helical" evidence="2">
    <location>
        <begin position="381"/>
        <end position="398"/>
    </location>
</feature>
<evidence type="ECO:0000313" key="4">
    <source>
        <dbReference type="Proteomes" id="UP000610611"/>
    </source>
</evidence>
<comment type="caution">
    <text evidence="3">The sequence shown here is derived from an EMBL/GenBank/DDBJ whole genome shotgun (WGS) entry which is preliminary data.</text>
</comment>
<dbReference type="AlphaFoldDB" id="A0A847UAP9"/>
<dbReference type="EMBL" id="WOWB01000005">
    <property type="protein sequence ID" value="NLV08178.1"/>
    <property type="molecule type" value="Genomic_DNA"/>
</dbReference>
<keyword evidence="1" id="KW-0175">Coiled coil</keyword>
<keyword evidence="2" id="KW-0812">Transmembrane</keyword>
<keyword evidence="2" id="KW-1133">Transmembrane helix</keyword>
<feature type="coiled-coil region" evidence="1">
    <location>
        <begin position="227"/>
        <end position="254"/>
    </location>
</feature>
<evidence type="ECO:0000313" key="3">
    <source>
        <dbReference type="EMBL" id="NLV08178.1"/>
    </source>
</evidence>
<dbReference type="Proteomes" id="UP000610611">
    <property type="component" value="Unassembled WGS sequence"/>
</dbReference>
<protein>
    <submittedName>
        <fullName evidence="3">Uncharacterized protein</fullName>
    </submittedName>
</protein>
<evidence type="ECO:0000256" key="2">
    <source>
        <dbReference type="SAM" id="Phobius"/>
    </source>
</evidence>
<evidence type="ECO:0000256" key="1">
    <source>
        <dbReference type="SAM" id="Coils"/>
    </source>
</evidence>